<keyword evidence="10" id="KW-1185">Reference proteome</keyword>
<comment type="similarity">
    <text evidence="2">Belongs to the auxin efflux carrier (TC 2.A.69) family.</text>
</comment>
<accession>A0A1H3JVW2</accession>
<dbReference type="EMBL" id="FNPV01000002">
    <property type="protein sequence ID" value="SDY43645.1"/>
    <property type="molecule type" value="Genomic_DNA"/>
</dbReference>
<feature type="transmembrane region" description="Helical" evidence="8">
    <location>
        <begin position="200"/>
        <end position="219"/>
    </location>
</feature>
<dbReference type="PANTHER" id="PTHR36838">
    <property type="entry name" value="AUXIN EFFLUX CARRIER FAMILY PROTEIN"/>
    <property type="match status" value="1"/>
</dbReference>
<sequence length="315" mass="34101">MIENMFFSLGTALPIFLVMCSGYLMRQKEIIDGDFVKKANHMVFYVALPIKLFCDVSGATFQEYFDIGFILFITVVTVGGAILSWILGNTVIKKPDQIGAFAQGAFRGNFLYIGFSLMENILGHIAIKGPLAVAIIVPVYNVMSVIILSYAGKDRTKKIHLKKTLSDIAKNPLIVAITAGIIMSLIPVQVPVVAERTMEYFAVIATPLALIAIGASFNISHTLENLPIALIASAIKLVALPMLSVVSALFFGYRGEDIILIYVLTGVPTATVSFIMAAAMNADKELASDIIMVSTLLSIVTMTSFVFAFRSIGII</sequence>
<evidence type="ECO:0000256" key="3">
    <source>
        <dbReference type="ARBA" id="ARBA00022448"/>
    </source>
</evidence>
<dbReference type="RefSeq" id="WP_093310835.1">
    <property type="nucleotide sequence ID" value="NZ_FNPV01000002.1"/>
</dbReference>
<organism evidence="9 10">
    <name type="scientific">Tindallia californiensis</name>
    <dbReference type="NCBI Taxonomy" id="159292"/>
    <lineage>
        <taxon>Bacteria</taxon>
        <taxon>Bacillati</taxon>
        <taxon>Bacillota</taxon>
        <taxon>Clostridia</taxon>
        <taxon>Peptostreptococcales</taxon>
        <taxon>Tindalliaceae</taxon>
        <taxon>Tindallia</taxon>
    </lineage>
</organism>
<dbReference type="Gene3D" id="1.20.1530.20">
    <property type="match status" value="1"/>
</dbReference>
<feature type="transmembrane region" description="Helical" evidence="8">
    <location>
        <begin position="259"/>
        <end position="278"/>
    </location>
</feature>
<name>A0A1H3JVW2_9FIRM</name>
<gene>
    <name evidence="9" type="ORF">SAMN05192546_102118</name>
</gene>
<keyword evidence="7 8" id="KW-0472">Membrane</keyword>
<dbReference type="GO" id="GO:0055085">
    <property type="term" value="P:transmembrane transport"/>
    <property type="evidence" value="ECO:0007669"/>
    <property type="project" value="InterPro"/>
</dbReference>
<dbReference type="GO" id="GO:0005886">
    <property type="term" value="C:plasma membrane"/>
    <property type="evidence" value="ECO:0007669"/>
    <property type="project" value="UniProtKB-SubCell"/>
</dbReference>
<keyword evidence="5 8" id="KW-0812">Transmembrane</keyword>
<dbReference type="Pfam" id="PF03547">
    <property type="entry name" value="Mem_trans"/>
    <property type="match status" value="1"/>
</dbReference>
<dbReference type="OrthoDB" id="9794315at2"/>
<evidence type="ECO:0000256" key="1">
    <source>
        <dbReference type="ARBA" id="ARBA00004651"/>
    </source>
</evidence>
<keyword evidence="6 8" id="KW-1133">Transmembrane helix</keyword>
<evidence type="ECO:0000313" key="10">
    <source>
        <dbReference type="Proteomes" id="UP000199230"/>
    </source>
</evidence>
<feature type="transmembrane region" description="Helical" evidence="8">
    <location>
        <begin position="133"/>
        <end position="152"/>
    </location>
</feature>
<dbReference type="AlphaFoldDB" id="A0A1H3JVW2"/>
<evidence type="ECO:0000256" key="8">
    <source>
        <dbReference type="SAM" id="Phobius"/>
    </source>
</evidence>
<dbReference type="Proteomes" id="UP000199230">
    <property type="component" value="Unassembled WGS sequence"/>
</dbReference>
<evidence type="ECO:0000256" key="2">
    <source>
        <dbReference type="ARBA" id="ARBA00010145"/>
    </source>
</evidence>
<evidence type="ECO:0000256" key="5">
    <source>
        <dbReference type="ARBA" id="ARBA00022692"/>
    </source>
</evidence>
<dbReference type="InterPro" id="IPR038770">
    <property type="entry name" value="Na+/solute_symporter_sf"/>
</dbReference>
<dbReference type="STRING" id="159292.SAMN05192546_102118"/>
<proteinExistence type="inferred from homology"/>
<comment type="subcellular location">
    <subcellularLocation>
        <location evidence="1">Cell membrane</location>
        <topology evidence="1">Multi-pass membrane protein</topology>
    </subcellularLocation>
</comment>
<evidence type="ECO:0000256" key="7">
    <source>
        <dbReference type="ARBA" id="ARBA00023136"/>
    </source>
</evidence>
<feature type="transmembrane region" description="Helical" evidence="8">
    <location>
        <begin position="290"/>
        <end position="309"/>
    </location>
</feature>
<evidence type="ECO:0000313" key="9">
    <source>
        <dbReference type="EMBL" id="SDY43645.1"/>
    </source>
</evidence>
<dbReference type="InterPro" id="IPR004776">
    <property type="entry name" value="Mem_transp_PIN-like"/>
</dbReference>
<protein>
    <recommendedName>
        <fullName evidence="11">AEC family transporter</fullName>
    </recommendedName>
</protein>
<feature type="transmembrane region" description="Helical" evidence="8">
    <location>
        <begin position="226"/>
        <end position="253"/>
    </location>
</feature>
<feature type="transmembrane region" description="Helical" evidence="8">
    <location>
        <begin position="67"/>
        <end position="88"/>
    </location>
</feature>
<evidence type="ECO:0000256" key="6">
    <source>
        <dbReference type="ARBA" id="ARBA00022989"/>
    </source>
</evidence>
<evidence type="ECO:0000256" key="4">
    <source>
        <dbReference type="ARBA" id="ARBA00022475"/>
    </source>
</evidence>
<keyword evidence="4" id="KW-1003">Cell membrane</keyword>
<evidence type="ECO:0008006" key="11">
    <source>
        <dbReference type="Google" id="ProtNLM"/>
    </source>
</evidence>
<dbReference type="PANTHER" id="PTHR36838:SF4">
    <property type="entry name" value="AUXIN EFFLUX CARRIER FAMILY PROTEIN"/>
    <property type="match status" value="1"/>
</dbReference>
<feature type="transmembrane region" description="Helical" evidence="8">
    <location>
        <begin position="6"/>
        <end position="24"/>
    </location>
</feature>
<reference evidence="9 10" key="1">
    <citation type="submission" date="2016-10" db="EMBL/GenBank/DDBJ databases">
        <authorList>
            <person name="de Groot N.N."/>
        </authorList>
    </citation>
    <scope>NUCLEOTIDE SEQUENCE [LARGE SCALE GENOMIC DNA]</scope>
    <source>
        <strain evidence="9 10">APO</strain>
    </source>
</reference>
<keyword evidence="3" id="KW-0813">Transport</keyword>
<feature type="transmembrane region" description="Helical" evidence="8">
    <location>
        <begin position="173"/>
        <end position="194"/>
    </location>
</feature>